<feature type="compositionally biased region" description="Polar residues" evidence="1">
    <location>
        <begin position="27"/>
        <end position="63"/>
    </location>
</feature>
<name>A0AAV4U5M7_9ARAC</name>
<feature type="compositionally biased region" description="Low complexity" evidence="1">
    <location>
        <begin position="112"/>
        <end position="127"/>
    </location>
</feature>
<gene>
    <name evidence="2" type="ORF">CDAR_397201</name>
</gene>
<comment type="caution">
    <text evidence="2">The sequence shown here is derived from an EMBL/GenBank/DDBJ whole genome shotgun (WGS) entry which is preliminary data.</text>
</comment>
<dbReference type="EMBL" id="BPLQ01010734">
    <property type="protein sequence ID" value="GIY53050.1"/>
    <property type="molecule type" value="Genomic_DNA"/>
</dbReference>
<evidence type="ECO:0000256" key="1">
    <source>
        <dbReference type="SAM" id="MobiDB-lite"/>
    </source>
</evidence>
<accession>A0AAV4U5M7</accession>
<protein>
    <submittedName>
        <fullName evidence="2">Uncharacterized protein</fullName>
    </submittedName>
</protein>
<evidence type="ECO:0000313" key="2">
    <source>
        <dbReference type="EMBL" id="GIY53050.1"/>
    </source>
</evidence>
<sequence length="141" mass="15334">MTDSAITGIACPPLQLLNPFSSPKPPTKNSASSANLIPSPSISKSVPQQTTARSNAKSGQQVHLPSLVKTAKNSSKQKDSTIKQTKHLKKLHPKPKDISLHNKRFKKPPERTTVSESDSVSLSTDSSPDYVEYDVKDMILD</sequence>
<keyword evidence="3" id="KW-1185">Reference proteome</keyword>
<feature type="compositionally biased region" description="Basic residues" evidence="1">
    <location>
        <begin position="84"/>
        <end position="93"/>
    </location>
</feature>
<dbReference type="Proteomes" id="UP001054837">
    <property type="component" value="Unassembled WGS sequence"/>
</dbReference>
<evidence type="ECO:0000313" key="3">
    <source>
        <dbReference type="Proteomes" id="UP001054837"/>
    </source>
</evidence>
<dbReference type="AlphaFoldDB" id="A0AAV4U5M7"/>
<reference evidence="2 3" key="1">
    <citation type="submission" date="2021-06" db="EMBL/GenBank/DDBJ databases">
        <title>Caerostris darwini draft genome.</title>
        <authorList>
            <person name="Kono N."/>
            <person name="Arakawa K."/>
        </authorList>
    </citation>
    <scope>NUCLEOTIDE SEQUENCE [LARGE SCALE GENOMIC DNA]</scope>
</reference>
<organism evidence="2 3">
    <name type="scientific">Caerostris darwini</name>
    <dbReference type="NCBI Taxonomy" id="1538125"/>
    <lineage>
        <taxon>Eukaryota</taxon>
        <taxon>Metazoa</taxon>
        <taxon>Ecdysozoa</taxon>
        <taxon>Arthropoda</taxon>
        <taxon>Chelicerata</taxon>
        <taxon>Arachnida</taxon>
        <taxon>Araneae</taxon>
        <taxon>Araneomorphae</taxon>
        <taxon>Entelegynae</taxon>
        <taxon>Araneoidea</taxon>
        <taxon>Araneidae</taxon>
        <taxon>Caerostris</taxon>
    </lineage>
</organism>
<proteinExistence type="predicted"/>
<feature type="region of interest" description="Disordered" evidence="1">
    <location>
        <begin position="1"/>
        <end position="128"/>
    </location>
</feature>